<keyword evidence="4 10" id="KW-0997">Cell inner membrane</keyword>
<dbReference type="GO" id="GO:0005886">
    <property type="term" value="C:plasma membrane"/>
    <property type="evidence" value="ECO:0007669"/>
    <property type="project" value="UniProtKB-SubCell"/>
</dbReference>
<comment type="subcellular location">
    <subcellularLocation>
        <location evidence="10">Cell inner membrane</location>
        <topology evidence="10">Multi-pass membrane protein</topology>
    </subcellularLocation>
    <subcellularLocation>
        <location evidence="1">Cell membrane</location>
        <topology evidence="1">Multi-pass membrane protein</topology>
    </subcellularLocation>
</comment>
<feature type="transmembrane region" description="Helical" evidence="10">
    <location>
        <begin position="16"/>
        <end position="37"/>
    </location>
</feature>
<dbReference type="NCBIfam" id="TIGR02796">
    <property type="entry name" value="tolQ"/>
    <property type="match status" value="1"/>
</dbReference>
<name>A0A363UPT2_9GAMM</name>
<evidence type="ECO:0000313" key="12">
    <source>
        <dbReference type="EMBL" id="PWN57463.1"/>
    </source>
</evidence>
<dbReference type="RefSeq" id="WP_109718967.1">
    <property type="nucleotide sequence ID" value="NZ_QEQK01000002.1"/>
</dbReference>
<dbReference type="GO" id="GO:0017038">
    <property type="term" value="P:protein import"/>
    <property type="evidence" value="ECO:0007669"/>
    <property type="project" value="TreeGrafter"/>
</dbReference>
<evidence type="ECO:0000256" key="3">
    <source>
        <dbReference type="ARBA" id="ARBA00022475"/>
    </source>
</evidence>
<keyword evidence="3 10" id="KW-1003">Cell membrane</keyword>
<keyword evidence="6 10" id="KW-0812">Transmembrane</keyword>
<feature type="domain" description="MotA/TolQ/ExbB proton channel" evidence="11">
    <location>
        <begin position="96"/>
        <end position="213"/>
    </location>
</feature>
<evidence type="ECO:0000259" key="11">
    <source>
        <dbReference type="Pfam" id="PF01618"/>
    </source>
</evidence>
<organism evidence="12 13">
    <name type="scientific">Abyssibacter profundi</name>
    <dbReference type="NCBI Taxonomy" id="2182787"/>
    <lineage>
        <taxon>Bacteria</taxon>
        <taxon>Pseudomonadati</taxon>
        <taxon>Pseudomonadota</taxon>
        <taxon>Gammaproteobacteria</taxon>
        <taxon>Chromatiales</taxon>
        <taxon>Oceanococcaceae</taxon>
        <taxon>Abyssibacter</taxon>
    </lineage>
</organism>
<keyword evidence="5 10" id="KW-0132">Cell division</keyword>
<comment type="subunit">
    <text evidence="10">The Tol-Pal system is composed of five core proteins: the inner membrane proteins TolA, TolQ and TolR, the periplasmic protein TolB and the outer membrane protein Pal. They form a network linking the inner and outer membranes and the peptidoglycan layer.</text>
</comment>
<dbReference type="GO" id="GO:0043213">
    <property type="term" value="P:bacteriocin transport"/>
    <property type="evidence" value="ECO:0007669"/>
    <property type="project" value="InterPro"/>
</dbReference>
<dbReference type="GO" id="GO:0051301">
    <property type="term" value="P:cell division"/>
    <property type="evidence" value="ECO:0007669"/>
    <property type="project" value="UniProtKB-UniRule"/>
</dbReference>
<evidence type="ECO:0000256" key="9">
    <source>
        <dbReference type="ARBA" id="ARBA00023306"/>
    </source>
</evidence>
<dbReference type="OrthoDB" id="9805133at2"/>
<feature type="transmembrane region" description="Helical" evidence="10">
    <location>
        <begin position="180"/>
        <end position="201"/>
    </location>
</feature>
<evidence type="ECO:0000256" key="4">
    <source>
        <dbReference type="ARBA" id="ARBA00022519"/>
    </source>
</evidence>
<evidence type="ECO:0000256" key="5">
    <source>
        <dbReference type="ARBA" id="ARBA00022618"/>
    </source>
</evidence>
<dbReference type="AlphaFoldDB" id="A0A363UPT2"/>
<evidence type="ECO:0000313" key="13">
    <source>
        <dbReference type="Proteomes" id="UP000251800"/>
    </source>
</evidence>
<keyword evidence="13" id="KW-1185">Reference proteome</keyword>
<proteinExistence type="inferred from homology"/>
<dbReference type="InterPro" id="IPR050790">
    <property type="entry name" value="ExbB/TolQ_transport"/>
</dbReference>
<comment type="function">
    <text evidence="10">Part of the Tol-Pal system, which plays a role in outer membrane invagination during cell division and is important for maintaining outer membrane integrity.</text>
</comment>
<keyword evidence="8 10" id="KW-0472">Membrane</keyword>
<evidence type="ECO:0000256" key="7">
    <source>
        <dbReference type="ARBA" id="ARBA00022989"/>
    </source>
</evidence>
<keyword evidence="7 10" id="KW-1133">Transmembrane helix</keyword>
<evidence type="ECO:0000256" key="6">
    <source>
        <dbReference type="ARBA" id="ARBA00022692"/>
    </source>
</evidence>
<dbReference type="EMBL" id="QEQK01000002">
    <property type="protein sequence ID" value="PWN57463.1"/>
    <property type="molecule type" value="Genomic_DNA"/>
</dbReference>
<evidence type="ECO:0000256" key="2">
    <source>
        <dbReference type="ARBA" id="ARBA00010442"/>
    </source>
</evidence>
<dbReference type="InterPro" id="IPR002898">
    <property type="entry name" value="MotA_ExbB_proton_chnl"/>
</dbReference>
<dbReference type="PANTHER" id="PTHR30625:SF3">
    <property type="entry name" value="TOL-PAL SYSTEM PROTEIN TOLQ"/>
    <property type="match status" value="1"/>
</dbReference>
<gene>
    <name evidence="10 12" type="primary">tolQ</name>
    <name evidence="12" type="ORF">DEH80_02950</name>
</gene>
<sequence>MNNELSLTHLIFDASLLVQLVMAGLMLASLLSWLIIVSKRRMLGRTRRLANRFEDQFWSGGQLSEIYDRVRVSDHADHGMEALFLAGYEEYRRQRAALQKEGERAGDEGAASAVQRAMRVAQMREVDRMEGGLPVLATIGSTSPYVGLFGTVWGIMHAFIAIGNVKQATLAMVAPGIAEALIATAIGLFAAIPAVIAFNIFTSQVDRLENQFQAFSEELVGILERGLQNVSRRPEA</sequence>
<comment type="caution">
    <text evidence="12">The sequence shown here is derived from an EMBL/GenBank/DDBJ whole genome shotgun (WGS) entry which is preliminary data.</text>
</comment>
<protein>
    <recommendedName>
        <fullName evidence="10">Tol-Pal system protein TolQ</fullName>
    </recommendedName>
</protein>
<keyword evidence="9 10" id="KW-0131">Cell cycle</keyword>
<evidence type="ECO:0000256" key="10">
    <source>
        <dbReference type="HAMAP-Rule" id="MF_02202"/>
    </source>
</evidence>
<accession>A0A363UPT2</accession>
<dbReference type="InterPro" id="IPR014163">
    <property type="entry name" value="Tol-Pal_TolQ"/>
</dbReference>
<evidence type="ECO:0000256" key="1">
    <source>
        <dbReference type="ARBA" id="ARBA00004651"/>
    </source>
</evidence>
<evidence type="ECO:0000256" key="8">
    <source>
        <dbReference type="ARBA" id="ARBA00023136"/>
    </source>
</evidence>
<dbReference type="Pfam" id="PF01618">
    <property type="entry name" value="MotA_ExbB"/>
    <property type="match status" value="1"/>
</dbReference>
<reference evidence="12 13" key="1">
    <citation type="submission" date="2018-05" db="EMBL/GenBank/DDBJ databases">
        <title>Abyssibacter profundi OUC007T gen. nov., sp. nov, a marine bacterium isolated from seawater of the Mariana Trench.</title>
        <authorList>
            <person name="Zhou S."/>
        </authorList>
    </citation>
    <scope>NUCLEOTIDE SEQUENCE [LARGE SCALE GENOMIC DNA]</scope>
    <source>
        <strain evidence="12 13">OUC007</strain>
    </source>
</reference>
<comment type="similarity">
    <text evidence="2 10">Belongs to the ExbB/TolQ family.</text>
</comment>
<dbReference type="Proteomes" id="UP000251800">
    <property type="component" value="Unassembled WGS sequence"/>
</dbReference>
<feature type="transmembrane region" description="Helical" evidence="10">
    <location>
        <begin position="133"/>
        <end position="160"/>
    </location>
</feature>
<dbReference type="PANTHER" id="PTHR30625">
    <property type="entry name" value="PROTEIN TOLQ"/>
    <property type="match status" value="1"/>
</dbReference>
<dbReference type="HAMAP" id="MF_02202">
    <property type="entry name" value="TolQ"/>
    <property type="match status" value="1"/>
</dbReference>